<reference evidence="2" key="1">
    <citation type="journal article" date="2020" name="Nat. Commun.">
        <title>Genome assembly of wild tea tree DASZ reveals pedigree and selection history of tea varieties.</title>
        <authorList>
            <person name="Zhang W."/>
            <person name="Zhang Y."/>
            <person name="Qiu H."/>
            <person name="Guo Y."/>
            <person name="Wan H."/>
            <person name="Zhang X."/>
            <person name="Scossa F."/>
            <person name="Alseekh S."/>
            <person name="Zhang Q."/>
            <person name="Wang P."/>
            <person name="Xu L."/>
            <person name="Schmidt M.H."/>
            <person name="Jia X."/>
            <person name="Li D."/>
            <person name="Zhu A."/>
            <person name="Guo F."/>
            <person name="Chen W."/>
            <person name="Ni D."/>
            <person name="Usadel B."/>
            <person name="Fernie A.R."/>
            <person name="Wen W."/>
        </authorList>
    </citation>
    <scope>NUCLEOTIDE SEQUENCE [LARGE SCALE GENOMIC DNA]</scope>
    <source>
        <strain evidence="2">cv. G240</strain>
    </source>
</reference>
<organism evidence="1 2">
    <name type="scientific">Camellia sinensis</name>
    <name type="common">Tea plant</name>
    <name type="synonym">Thea sinensis</name>
    <dbReference type="NCBI Taxonomy" id="4442"/>
    <lineage>
        <taxon>Eukaryota</taxon>
        <taxon>Viridiplantae</taxon>
        <taxon>Streptophyta</taxon>
        <taxon>Embryophyta</taxon>
        <taxon>Tracheophyta</taxon>
        <taxon>Spermatophyta</taxon>
        <taxon>Magnoliopsida</taxon>
        <taxon>eudicotyledons</taxon>
        <taxon>Gunneridae</taxon>
        <taxon>Pentapetalae</taxon>
        <taxon>asterids</taxon>
        <taxon>Ericales</taxon>
        <taxon>Theaceae</taxon>
        <taxon>Camellia</taxon>
    </lineage>
</organism>
<proteinExistence type="predicted"/>
<dbReference type="EMBL" id="JACBKZ010000006">
    <property type="protein sequence ID" value="KAF5948829.1"/>
    <property type="molecule type" value="Genomic_DNA"/>
</dbReference>
<protein>
    <submittedName>
        <fullName evidence="1">Uncharacterized protein</fullName>
    </submittedName>
</protein>
<sequence length="50" mass="5768">MKTNLDRLHNIEKLAEMGKNHLQNGCPRERVKRNAEFDSNVSDEPVTFQG</sequence>
<evidence type="ECO:0000313" key="1">
    <source>
        <dbReference type="EMBL" id="KAF5948829.1"/>
    </source>
</evidence>
<dbReference type="AlphaFoldDB" id="A0A7J7H7G8"/>
<accession>A0A7J7H7G8</accession>
<comment type="caution">
    <text evidence="1">The sequence shown here is derived from an EMBL/GenBank/DDBJ whole genome shotgun (WGS) entry which is preliminary data.</text>
</comment>
<dbReference type="Proteomes" id="UP000593564">
    <property type="component" value="Unassembled WGS sequence"/>
</dbReference>
<gene>
    <name evidence="1" type="ORF">HYC85_014786</name>
</gene>
<reference evidence="1 2" key="2">
    <citation type="submission" date="2020-07" db="EMBL/GenBank/DDBJ databases">
        <title>Genome assembly of wild tea tree DASZ reveals pedigree and selection history of tea varieties.</title>
        <authorList>
            <person name="Zhang W."/>
        </authorList>
    </citation>
    <scope>NUCLEOTIDE SEQUENCE [LARGE SCALE GENOMIC DNA]</scope>
    <source>
        <strain evidence="2">cv. G240</strain>
        <tissue evidence="1">Leaf</tissue>
    </source>
</reference>
<keyword evidence="2" id="KW-1185">Reference proteome</keyword>
<name>A0A7J7H7G8_CAMSI</name>
<evidence type="ECO:0000313" key="2">
    <source>
        <dbReference type="Proteomes" id="UP000593564"/>
    </source>
</evidence>